<dbReference type="PROSITE" id="PS50404">
    <property type="entry name" value="GST_NTER"/>
    <property type="match status" value="1"/>
</dbReference>
<dbReference type="InterPro" id="IPR004046">
    <property type="entry name" value="GST_C"/>
</dbReference>
<dbReference type="EMBL" id="CAXLJL010000156">
    <property type="protein sequence ID" value="CAL5133598.1"/>
    <property type="molecule type" value="Genomic_DNA"/>
</dbReference>
<keyword evidence="5 7" id="KW-0251">Elongation factor</keyword>
<evidence type="ECO:0000313" key="12">
    <source>
        <dbReference type="EMBL" id="CAL5133598.1"/>
    </source>
</evidence>
<evidence type="ECO:0000256" key="4">
    <source>
        <dbReference type="ARBA" id="ARBA00011738"/>
    </source>
</evidence>
<protein>
    <recommendedName>
        <fullName evidence="14">Elongation factor 1-gamma</fullName>
    </recommendedName>
</protein>
<dbReference type="CDD" id="cd03181">
    <property type="entry name" value="GST_C_EF1Bgamma_like"/>
    <property type="match status" value="1"/>
</dbReference>
<comment type="function">
    <text evidence="1">GST isoenzymes appear to play a central role in the parasite detoxification system. Other functions are also suspected including a role in increasing the solubility of haematin in the parasite gut.</text>
</comment>
<dbReference type="SUPFAM" id="SSF89942">
    <property type="entry name" value="eEF1-gamma domain"/>
    <property type="match status" value="1"/>
</dbReference>
<reference evidence="12" key="1">
    <citation type="submission" date="2024-06" db="EMBL/GenBank/DDBJ databases">
        <authorList>
            <person name="Liu X."/>
            <person name="Lenzi L."/>
            <person name="Haldenby T S."/>
            <person name="Uol C."/>
        </authorList>
    </citation>
    <scope>NUCLEOTIDE SEQUENCE</scope>
</reference>
<dbReference type="InterPro" id="IPR036249">
    <property type="entry name" value="Thioredoxin-like_sf"/>
</dbReference>
<dbReference type="Gene3D" id="3.40.30.10">
    <property type="entry name" value="Glutaredoxin"/>
    <property type="match status" value="1"/>
</dbReference>
<dbReference type="GO" id="GO:0003746">
    <property type="term" value="F:translation elongation factor activity"/>
    <property type="evidence" value="ECO:0007669"/>
    <property type="project" value="UniProtKB-UniRule"/>
</dbReference>
<evidence type="ECO:0000256" key="8">
    <source>
        <dbReference type="SAM" id="MobiDB-lite"/>
    </source>
</evidence>
<evidence type="ECO:0000259" key="9">
    <source>
        <dbReference type="PROSITE" id="PS50040"/>
    </source>
</evidence>
<organism evidence="12 13">
    <name type="scientific">Calicophoron daubneyi</name>
    <name type="common">Rumen fluke</name>
    <name type="synonym">Paramphistomum daubneyi</name>
    <dbReference type="NCBI Taxonomy" id="300641"/>
    <lineage>
        <taxon>Eukaryota</taxon>
        <taxon>Metazoa</taxon>
        <taxon>Spiralia</taxon>
        <taxon>Lophotrochozoa</taxon>
        <taxon>Platyhelminthes</taxon>
        <taxon>Trematoda</taxon>
        <taxon>Digenea</taxon>
        <taxon>Plagiorchiida</taxon>
        <taxon>Pronocephalata</taxon>
        <taxon>Paramphistomoidea</taxon>
        <taxon>Paramphistomidae</taxon>
        <taxon>Calicophoron</taxon>
    </lineage>
</organism>
<evidence type="ECO:0000259" key="11">
    <source>
        <dbReference type="PROSITE" id="PS50405"/>
    </source>
</evidence>
<evidence type="ECO:0008006" key="14">
    <source>
        <dbReference type="Google" id="ProtNLM"/>
    </source>
</evidence>
<dbReference type="SUPFAM" id="SSF52833">
    <property type="entry name" value="Thioredoxin-like"/>
    <property type="match status" value="1"/>
</dbReference>
<dbReference type="InterPro" id="IPR050802">
    <property type="entry name" value="EF-GSTs"/>
</dbReference>
<dbReference type="GO" id="GO:0005634">
    <property type="term" value="C:nucleus"/>
    <property type="evidence" value="ECO:0007669"/>
    <property type="project" value="TreeGrafter"/>
</dbReference>
<feature type="domain" description="GST C-terminal" evidence="11">
    <location>
        <begin position="83"/>
        <end position="211"/>
    </location>
</feature>
<feature type="region of interest" description="Disordered" evidence="8">
    <location>
        <begin position="218"/>
        <end position="280"/>
    </location>
</feature>
<dbReference type="InterPro" id="IPR036433">
    <property type="entry name" value="EF1B_G_C_sf"/>
</dbReference>
<dbReference type="InterPro" id="IPR001662">
    <property type="entry name" value="EF1B_G_C"/>
</dbReference>
<evidence type="ECO:0000256" key="5">
    <source>
        <dbReference type="ARBA" id="ARBA00022768"/>
    </source>
</evidence>
<accession>A0AAV2T861</accession>
<feature type="compositionally biased region" description="Acidic residues" evidence="8">
    <location>
        <begin position="258"/>
        <end position="267"/>
    </location>
</feature>
<dbReference type="Pfam" id="PF00647">
    <property type="entry name" value="EF1G"/>
    <property type="match status" value="1"/>
</dbReference>
<dbReference type="InterPro" id="IPR004045">
    <property type="entry name" value="Glutathione_S-Trfase_N"/>
</dbReference>
<dbReference type="CDD" id="cd03044">
    <property type="entry name" value="GST_N_EF1Bgamma"/>
    <property type="match status" value="1"/>
</dbReference>
<gene>
    <name evidence="12" type="ORF">CDAUBV1_LOCUS6867</name>
</gene>
<dbReference type="Pfam" id="PF00043">
    <property type="entry name" value="GST_C"/>
    <property type="match status" value="1"/>
</dbReference>
<dbReference type="Proteomes" id="UP001497525">
    <property type="component" value="Unassembled WGS sequence"/>
</dbReference>
<dbReference type="SMART" id="SM01183">
    <property type="entry name" value="EF1G"/>
    <property type="match status" value="1"/>
</dbReference>
<comment type="subunit">
    <text evidence="4">Homodimer.</text>
</comment>
<dbReference type="PANTHER" id="PTHR43986">
    <property type="entry name" value="ELONGATION FACTOR 1-GAMMA"/>
    <property type="match status" value="1"/>
</dbReference>
<dbReference type="Gene3D" id="3.30.70.1010">
    <property type="entry name" value="Translation elongation factor EF1B, gamma chain, conserved domain"/>
    <property type="match status" value="1"/>
</dbReference>
<dbReference type="FunFam" id="3.30.70.1010:FF:000001">
    <property type="entry name" value="Elongation factor 1-gamma 1"/>
    <property type="match status" value="1"/>
</dbReference>
<dbReference type="InterPro" id="IPR036282">
    <property type="entry name" value="Glutathione-S-Trfase_C_sf"/>
</dbReference>
<comment type="similarity">
    <text evidence="3">Belongs to the GST superfamily. Mu family.</text>
</comment>
<dbReference type="InterPro" id="IPR010987">
    <property type="entry name" value="Glutathione-S-Trfase_C-like"/>
</dbReference>
<evidence type="ECO:0000256" key="1">
    <source>
        <dbReference type="ARBA" id="ARBA00002446"/>
    </source>
</evidence>
<feature type="domain" description="GST N-terminal" evidence="10">
    <location>
        <begin position="3"/>
        <end position="84"/>
    </location>
</feature>
<name>A0AAV2T861_CALDB</name>
<dbReference type="PANTHER" id="PTHR43986:SF1">
    <property type="entry name" value="ELONGATION FACTOR 1-GAMMA"/>
    <property type="match status" value="1"/>
</dbReference>
<evidence type="ECO:0000256" key="3">
    <source>
        <dbReference type="ARBA" id="ARBA00005861"/>
    </source>
</evidence>
<proteinExistence type="inferred from homology"/>
<dbReference type="AlphaFoldDB" id="A0AAV2T861"/>
<evidence type="ECO:0000313" key="13">
    <source>
        <dbReference type="Proteomes" id="UP001497525"/>
    </source>
</evidence>
<dbReference type="Gene3D" id="1.20.1050.10">
    <property type="match status" value="1"/>
</dbReference>
<evidence type="ECO:0000256" key="6">
    <source>
        <dbReference type="ARBA" id="ARBA00022917"/>
    </source>
</evidence>
<comment type="caution">
    <text evidence="12">The sequence shown here is derived from an EMBL/GenBank/DDBJ whole genome shotgun (WGS) entry which is preliminary data.</text>
</comment>
<dbReference type="PROSITE" id="PS50040">
    <property type="entry name" value="EF1G_C"/>
    <property type="match status" value="1"/>
</dbReference>
<evidence type="ECO:0000259" key="10">
    <source>
        <dbReference type="PROSITE" id="PS50404"/>
    </source>
</evidence>
<evidence type="ECO:0000256" key="2">
    <source>
        <dbReference type="ARBA" id="ARBA00003701"/>
    </source>
</evidence>
<feature type="domain" description="EF-1-gamma C-terminal" evidence="9">
    <location>
        <begin position="273"/>
        <end position="430"/>
    </location>
</feature>
<feature type="compositionally biased region" description="Basic and acidic residues" evidence="8">
    <location>
        <begin position="230"/>
        <end position="257"/>
    </location>
</feature>
<dbReference type="PROSITE" id="PS50405">
    <property type="entry name" value="GST_CTER"/>
    <property type="match status" value="1"/>
</dbReference>
<sequence>MALSGTLYSPQGYHRSWRSLIAAKYSGVSLKVEKFVPGETDAQPAFLAKFPPASVPVFEADDGTCLFDANAIAFYCGNEKLRGGPSEHLVTQWVNFADNAILPPVATWVYPCLGIIQYNEQNTEKAKENLKVILTYMNNHLRHKTYLVGERITQADITVFTALQPLFTHVLDKAHRDQYPHVLRWYTTIANQKEVVDVVGPVNFCSQEAHFDAKKYAELHRQGGKPKEHKPKEEKQKSAKPKEEKKPSKKEKKQEPKEIEDDEAAEETEQKPAKNPMADLPAGNFNMDAFKRIYSNEDIATVAIPHFWEHFEPQFYSIWYCEYKYPEELGMVFMSCNLISGMFQRLERMLKYAFGSMCVFGDNKNSTISGVWFWRGTGLAFELSPDFQVDYESYEWRKLDPSTEETKQLVREYFLQEFKDKPFNQGRIFK</sequence>
<keyword evidence="6 7" id="KW-0648">Protein biosynthesis</keyword>
<evidence type="ECO:0000256" key="7">
    <source>
        <dbReference type="PROSITE-ProRule" id="PRU00519"/>
    </source>
</evidence>
<dbReference type="FunFam" id="1.20.1050.10:FF:000006">
    <property type="entry name" value="Elongation factor 1 gamma"/>
    <property type="match status" value="1"/>
</dbReference>
<dbReference type="GO" id="GO:0005737">
    <property type="term" value="C:cytoplasm"/>
    <property type="evidence" value="ECO:0007669"/>
    <property type="project" value="TreeGrafter"/>
</dbReference>
<dbReference type="SUPFAM" id="SSF47616">
    <property type="entry name" value="GST C-terminal domain-like"/>
    <property type="match status" value="1"/>
</dbReference>
<comment type="function">
    <text evidence="2">Conjugation of reduced glutathione to a wide number of exogenous and endogenous hydrophobic electrophiles.</text>
</comment>
<dbReference type="Pfam" id="PF02798">
    <property type="entry name" value="GST_N"/>
    <property type="match status" value="1"/>
</dbReference>